<dbReference type="AlphaFoldDB" id="A0A1F6B2Q1"/>
<keyword evidence="2" id="KW-0472">Membrane</keyword>
<dbReference type="PANTHER" id="PTHR36194">
    <property type="entry name" value="S-LAYER-LIKE PROTEIN"/>
    <property type="match status" value="1"/>
</dbReference>
<evidence type="ECO:0000313" key="4">
    <source>
        <dbReference type="EMBL" id="OGG31210.1"/>
    </source>
</evidence>
<feature type="compositionally biased region" description="Polar residues" evidence="1">
    <location>
        <begin position="220"/>
        <end position="231"/>
    </location>
</feature>
<dbReference type="Gene3D" id="2.30.30.40">
    <property type="entry name" value="SH3 Domains"/>
    <property type="match status" value="1"/>
</dbReference>
<dbReference type="Proteomes" id="UP000176450">
    <property type="component" value="Unassembled WGS sequence"/>
</dbReference>
<feature type="region of interest" description="Disordered" evidence="1">
    <location>
        <begin position="194"/>
        <end position="237"/>
    </location>
</feature>
<accession>A0A1F6B2Q1</accession>
<evidence type="ECO:0000256" key="2">
    <source>
        <dbReference type="SAM" id="Phobius"/>
    </source>
</evidence>
<gene>
    <name evidence="4" type="ORF">A3A63_02550</name>
</gene>
<feature type="transmembrane region" description="Helical" evidence="2">
    <location>
        <begin position="6"/>
        <end position="26"/>
    </location>
</feature>
<feature type="compositionally biased region" description="Low complexity" evidence="1">
    <location>
        <begin position="194"/>
        <end position="207"/>
    </location>
</feature>
<dbReference type="PROSITE" id="PS51781">
    <property type="entry name" value="SH3B"/>
    <property type="match status" value="1"/>
</dbReference>
<evidence type="ECO:0000256" key="1">
    <source>
        <dbReference type="SAM" id="MobiDB-lite"/>
    </source>
</evidence>
<dbReference type="InterPro" id="IPR003646">
    <property type="entry name" value="SH3-like_bac-type"/>
</dbReference>
<keyword evidence="2" id="KW-0812">Transmembrane</keyword>
<name>A0A1F6B2Q1_9BACT</name>
<feature type="domain" description="SH3b" evidence="3">
    <location>
        <begin position="234"/>
        <end position="300"/>
    </location>
</feature>
<dbReference type="InterPro" id="IPR013229">
    <property type="entry name" value="PEGA"/>
</dbReference>
<sequence>MKRKVFFLVGLIGLVFIIGALVRFLGNRGPKQGELRVDSQPAATIFLDNKNIGKTPYKDKVEFGEYTIKLVPETTTTALTSWQGKIVVGQNLLTYVNANLSESELTTAIDVVWLEKITSKQSELSVTTNPDGATVLVDDVSRGVTPLSLQDIAPGDHAVSVTSIGFLARSLKIKTTPGYRLIANLKLALSGATTTPEASPAESSAPSGKATPTPKLTPVKTATGSAGQTSDPPRPFVIIKDTPTGFLRVREEPSTSATEAGRVNPGEKYTISDTQSGWYQIKYDGINSGWVSGQYTEKVE</sequence>
<organism evidence="4 5">
    <name type="scientific">Candidatus Gottesmanbacteria bacterium RIFCSPLOWO2_01_FULL_46_9</name>
    <dbReference type="NCBI Taxonomy" id="1798394"/>
    <lineage>
        <taxon>Bacteria</taxon>
        <taxon>Candidatus Gottesmaniibacteriota</taxon>
    </lineage>
</organism>
<comment type="caution">
    <text evidence="4">The sequence shown here is derived from an EMBL/GenBank/DDBJ whole genome shotgun (WGS) entry which is preliminary data.</text>
</comment>
<protein>
    <recommendedName>
        <fullName evidence="3">SH3b domain-containing protein</fullName>
    </recommendedName>
</protein>
<evidence type="ECO:0000259" key="3">
    <source>
        <dbReference type="PROSITE" id="PS51781"/>
    </source>
</evidence>
<dbReference type="PANTHER" id="PTHR36194:SF1">
    <property type="entry name" value="S-LAYER-LIKE PROTEIN"/>
    <property type="match status" value="1"/>
</dbReference>
<proteinExistence type="predicted"/>
<dbReference type="EMBL" id="MFJX01000022">
    <property type="protein sequence ID" value="OGG31210.1"/>
    <property type="molecule type" value="Genomic_DNA"/>
</dbReference>
<evidence type="ECO:0000313" key="5">
    <source>
        <dbReference type="Proteomes" id="UP000176450"/>
    </source>
</evidence>
<keyword evidence="2" id="KW-1133">Transmembrane helix</keyword>
<dbReference type="SMART" id="SM00287">
    <property type="entry name" value="SH3b"/>
    <property type="match status" value="1"/>
</dbReference>
<reference evidence="4 5" key="1">
    <citation type="journal article" date="2016" name="Nat. Commun.">
        <title>Thousands of microbial genomes shed light on interconnected biogeochemical processes in an aquifer system.</title>
        <authorList>
            <person name="Anantharaman K."/>
            <person name="Brown C.T."/>
            <person name="Hug L.A."/>
            <person name="Sharon I."/>
            <person name="Castelle C.J."/>
            <person name="Probst A.J."/>
            <person name="Thomas B.C."/>
            <person name="Singh A."/>
            <person name="Wilkins M.J."/>
            <person name="Karaoz U."/>
            <person name="Brodie E.L."/>
            <person name="Williams K.H."/>
            <person name="Hubbard S.S."/>
            <person name="Banfield J.F."/>
        </authorList>
    </citation>
    <scope>NUCLEOTIDE SEQUENCE [LARGE SCALE GENOMIC DNA]</scope>
</reference>
<dbReference type="Pfam" id="PF08308">
    <property type="entry name" value="PEGA"/>
    <property type="match status" value="2"/>
</dbReference>
<dbReference type="Pfam" id="PF08239">
    <property type="entry name" value="SH3_3"/>
    <property type="match status" value="1"/>
</dbReference>